<accession>A0ABN3QI71</accession>
<gene>
    <name evidence="3" type="ORF">GCM10009863_47420</name>
</gene>
<dbReference type="PANTHER" id="PTHR31435:SF10">
    <property type="entry name" value="BSR4717 PROTEIN"/>
    <property type="match status" value="1"/>
</dbReference>
<dbReference type="PROSITE" id="PS51186">
    <property type="entry name" value="GNAT"/>
    <property type="match status" value="1"/>
</dbReference>
<evidence type="ECO:0000313" key="4">
    <source>
        <dbReference type="Proteomes" id="UP001501447"/>
    </source>
</evidence>
<reference evidence="3 4" key="1">
    <citation type="journal article" date="2019" name="Int. J. Syst. Evol. Microbiol.">
        <title>The Global Catalogue of Microorganisms (GCM) 10K type strain sequencing project: providing services to taxonomists for standard genome sequencing and annotation.</title>
        <authorList>
            <consortium name="The Broad Institute Genomics Platform"/>
            <consortium name="The Broad Institute Genome Sequencing Center for Infectious Disease"/>
            <person name="Wu L."/>
            <person name="Ma J."/>
        </authorList>
    </citation>
    <scope>NUCLEOTIDE SEQUENCE [LARGE SCALE GENOMIC DNA]</scope>
    <source>
        <strain evidence="3 4">JCM 16373</strain>
    </source>
</reference>
<evidence type="ECO:0000259" key="1">
    <source>
        <dbReference type="PROSITE" id="PS51186"/>
    </source>
</evidence>
<dbReference type="InterPro" id="IPR045057">
    <property type="entry name" value="Gcn5-rel_NAT"/>
</dbReference>
<dbReference type="InterPro" id="IPR031165">
    <property type="entry name" value="GNAT_YJDJ"/>
</dbReference>
<dbReference type="PANTHER" id="PTHR31435">
    <property type="entry name" value="PROTEIN NATD1"/>
    <property type="match status" value="1"/>
</dbReference>
<dbReference type="PROSITE" id="PS51729">
    <property type="entry name" value="GNAT_YJDJ"/>
    <property type="match status" value="1"/>
</dbReference>
<feature type="domain" description="N-acetyltransferase" evidence="1">
    <location>
        <begin position="1"/>
        <end position="107"/>
    </location>
</feature>
<organism evidence="3 4">
    <name type="scientific">Streptomyces axinellae</name>
    <dbReference type="NCBI Taxonomy" id="552788"/>
    <lineage>
        <taxon>Bacteria</taxon>
        <taxon>Bacillati</taxon>
        <taxon>Actinomycetota</taxon>
        <taxon>Actinomycetes</taxon>
        <taxon>Kitasatosporales</taxon>
        <taxon>Streptomycetaceae</taxon>
        <taxon>Streptomyces</taxon>
    </lineage>
</organism>
<feature type="domain" description="N-acetyltransferase" evidence="2">
    <location>
        <begin position="16"/>
        <end position="102"/>
    </location>
</feature>
<proteinExistence type="predicted"/>
<keyword evidence="4" id="KW-1185">Reference proteome</keyword>
<dbReference type="Pfam" id="PF14542">
    <property type="entry name" value="Acetyltransf_CG"/>
    <property type="match status" value="1"/>
</dbReference>
<dbReference type="InterPro" id="IPR000182">
    <property type="entry name" value="GNAT_dom"/>
</dbReference>
<evidence type="ECO:0000313" key="3">
    <source>
        <dbReference type="EMBL" id="GAA2627032.1"/>
    </source>
</evidence>
<evidence type="ECO:0000259" key="2">
    <source>
        <dbReference type="PROSITE" id="PS51729"/>
    </source>
</evidence>
<dbReference type="SUPFAM" id="SSF55729">
    <property type="entry name" value="Acyl-CoA N-acyltransferases (Nat)"/>
    <property type="match status" value="1"/>
</dbReference>
<dbReference type="Proteomes" id="UP001501447">
    <property type="component" value="Unassembled WGS sequence"/>
</dbReference>
<dbReference type="CDD" id="cd04301">
    <property type="entry name" value="NAT_SF"/>
    <property type="match status" value="1"/>
</dbReference>
<dbReference type="EMBL" id="BAAARJ010000016">
    <property type="protein sequence ID" value="GAA2627032.1"/>
    <property type="molecule type" value="Genomic_DNA"/>
</dbReference>
<comment type="caution">
    <text evidence="3">The sequence shown here is derived from an EMBL/GenBank/DDBJ whole genome shotgun (WGS) entry which is preliminary data.</text>
</comment>
<protein>
    <submittedName>
        <fullName evidence="3">GNAT family N-acetyltransferase</fullName>
    </submittedName>
</protein>
<dbReference type="InterPro" id="IPR016181">
    <property type="entry name" value="Acyl_CoA_acyltransferase"/>
</dbReference>
<dbReference type="RefSeq" id="WP_344568364.1">
    <property type="nucleotide sequence ID" value="NZ_BAAARJ010000016.1"/>
</dbReference>
<name>A0ABN3QI71_9ACTN</name>
<sequence>MGETKNEARDQRVEITDNPAESRYEARIGGALAGVAQYLRAPGMVALTHTEVEPDFEGRGVGGALSRAVLESAREAGDKVAPVCPFFAGWVRKHPDYQSLIYEKSGN</sequence>
<dbReference type="Gene3D" id="3.40.630.30">
    <property type="match status" value="1"/>
</dbReference>